<reference evidence="6 7" key="2">
    <citation type="journal article" date="2015" name="MBio">
        <title>Genome-Resolved Metagenomic Analysis Reveals Roles for Candidate Phyla and Other Microbial Community Members in Biogeochemical Transformations in Oil Reservoirs.</title>
        <authorList>
            <person name="Hu P."/>
            <person name="Tom L."/>
            <person name="Singh A."/>
            <person name="Thomas B.C."/>
            <person name="Baker B.J."/>
            <person name="Piceno Y.M."/>
            <person name="Andersen G.L."/>
            <person name="Banfield J.F."/>
        </authorList>
    </citation>
    <scope>NUCLEOTIDE SEQUENCE [LARGE SCALE GENOMIC DNA]</scope>
    <source>
        <strain evidence="4">57_489</strain>
    </source>
</reference>
<dbReference type="PANTHER" id="PTHR42764">
    <property type="entry name" value="PHOSPHONATES UTILIZATION ATP-BINDING PROTEIN PHNK-RELATED"/>
    <property type="match status" value="1"/>
</dbReference>
<dbReference type="InterPro" id="IPR003593">
    <property type="entry name" value="AAA+_ATPase"/>
</dbReference>
<dbReference type="InterPro" id="IPR017871">
    <property type="entry name" value="ABC_transporter-like_CS"/>
</dbReference>
<evidence type="ECO:0000259" key="3">
    <source>
        <dbReference type="PROSITE" id="PS50893"/>
    </source>
</evidence>
<keyword evidence="2 4" id="KW-0067">ATP-binding</keyword>
<dbReference type="PROSITE" id="PS00211">
    <property type="entry name" value="ABC_TRANSPORTER_1"/>
    <property type="match status" value="2"/>
</dbReference>
<dbReference type="Proteomes" id="UP000053961">
    <property type="component" value="Unassembled WGS sequence"/>
</dbReference>
<dbReference type="PANTHER" id="PTHR42764:SF1">
    <property type="entry name" value="PHOSPHONATES UTILIZATION ATP-BINDING PROTEIN PHNK-RELATED"/>
    <property type="match status" value="1"/>
</dbReference>
<dbReference type="InterPro" id="IPR027417">
    <property type="entry name" value="P-loop_NTPase"/>
</dbReference>
<evidence type="ECO:0000256" key="1">
    <source>
        <dbReference type="ARBA" id="ARBA00022741"/>
    </source>
</evidence>
<accession>A0A101FV03</accession>
<dbReference type="AlphaFoldDB" id="A0A101FV03"/>
<dbReference type="EMBL" id="LGHB01000026">
    <property type="protein sequence ID" value="KUK95790.1"/>
    <property type="molecule type" value="Genomic_DNA"/>
</dbReference>
<protein>
    <submittedName>
        <fullName evidence="4">ABC transporter, ATP-binding protein</fullName>
    </submittedName>
</protein>
<evidence type="ECO:0000256" key="2">
    <source>
        <dbReference type="ARBA" id="ARBA00022840"/>
    </source>
</evidence>
<dbReference type="InterPro" id="IPR003439">
    <property type="entry name" value="ABC_transporter-like_ATP-bd"/>
</dbReference>
<evidence type="ECO:0000313" key="4">
    <source>
        <dbReference type="EMBL" id="KUK44943.1"/>
    </source>
</evidence>
<dbReference type="SMART" id="SM00382">
    <property type="entry name" value="AAA"/>
    <property type="match status" value="2"/>
</dbReference>
<feature type="domain" description="ABC transporter" evidence="3">
    <location>
        <begin position="265"/>
        <end position="564"/>
    </location>
</feature>
<dbReference type="GO" id="GO:0005524">
    <property type="term" value="F:ATP binding"/>
    <property type="evidence" value="ECO:0007669"/>
    <property type="project" value="UniProtKB-KW"/>
</dbReference>
<dbReference type="Proteomes" id="UP000057043">
    <property type="component" value="Unassembled WGS sequence"/>
</dbReference>
<evidence type="ECO:0000313" key="7">
    <source>
        <dbReference type="Proteomes" id="UP000057043"/>
    </source>
</evidence>
<dbReference type="Gene3D" id="3.40.50.300">
    <property type="entry name" value="P-loop containing nucleotide triphosphate hydrolases"/>
    <property type="match status" value="2"/>
</dbReference>
<proteinExistence type="predicted"/>
<sequence length="577" mass="64440">MLLKVENLSKVYQLKDRRVEALKEVSFTAREGEILGIVGRSGSGKSTLLKILRGVETFDSGKVEIDGLEIMPDSDPETVQRQRLVTAIHLQRDFGLWTEPALNNVAKRVYSRKTGYETIPTEYDLEYEDVMSEAMEYLKLVGLEKKAKQLATILSGGEKQRLLIARQLAKKPKLLLLDEPATMACPATKQEVLDTIKNVNRKLGITTVVVSHLPEVHRYLADRMIWLDKGEIRDEGVPEEVLERFLSLLGEAAPLTPRPDAPPAIRVVGLYKRNYLVGTGEVLRIDDLNLDIRDGEITSLIGSSGAGKTTLLKIIQGIARPDEGSVLYKLGDSWVDMVEYSRERMEVRRNIGIMYQEFALSPRETVLEQIGYKLGVKGQDVIEHARKVAFDLDISDKVLDVIYTLTDMMEEEAKAVLEKLGLTTEVFEELFPRFPATEAKKYAEPVFKVLDLDLSILEKYPHQLSGGEKVRVSLALLMASNPKTLVLDEPFGDIDPITLRGVSNAIKRINAEFETTILLVSHHVDFVREISHRAVLIEDGGVLMDGDPDGVCDVFVSRCDASYLKRPPGTMAPLGKA</sequence>
<dbReference type="Pfam" id="PF00005">
    <property type="entry name" value="ABC_tran"/>
    <property type="match status" value="2"/>
</dbReference>
<dbReference type="PATRIC" id="fig|301375.6.peg.741"/>
<keyword evidence="1" id="KW-0547">Nucleotide-binding</keyword>
<gene>
    <name evidence="4" type="ORF">XD72_0649</name>
    <name evidence="5" type="ORF">XE07_1573</name>
</gene>
<reference evidence="5" key="1">
    <citation type="journal article" date="2015" name="MBio">
        <title>Genome-resolved metagenomic analysis reveals roles for candidate phyla and other microbial community members in biogeochemical transformations in oil reservoirs.</title>
        <authorList>
            <person name="Hu P."/>
            <person name="Tom L."/>
            <person name="Singh A."/>
            <person name="Thomas B.C."/>
            <person name="Baker B.J."/>
            <person name="Piceno Y.M."/>
            <person name="Andersen G.L."/>
            <person name="Banfield J.F."/>
        </authorList>
    </citation>
    <scope>NUCLEOTIDE SEQUENCE [LARGE SCALE GENOMIC DNA]</scope>
    <source>
        <strain evidence="5">56_747</strain>
    </source>
</reference>
<comment type="caution">
    <text evidence="4">The sequence shown here is derived from an EMBL/GenBank/DDBJ whole genome shotgun (WGS) entry which is preliminary data.</text>
</comment>
<feature type="domain" description="ABC transporter" evidence="3">
    <location>
        <begin position="3"/>
        <end position="254"/>
    </location>
</feature>
<dbReference type="SUPFAM" id="SSF52540">
    <property type="entry name" value="P-loop containing nucleoside triphosphate hydrolases"/>
    <property type="match status" value="2"/>
</dbReference>
<dbReference type="EMBL" id="LGFT01000011">
    <property type="protein sequence ID" value="KUK44943.1"/>
    <property type="molecule type" value="Genomic_DNA"/>
</dbReference>
<dbReference type="GO" id="GO:0016887">
    <property type="term" value="F:ATP hydrolysis activity"/>
    <property type="evidence" value="ECO:0007669"/>
    <property type="project" value="InterPro"/>
</dbReference>
<dbReference type="GO" id="GO:0019700">
    <property type="term" value="P:organic phosphonate catabolic process"/>
    <property type="evidence" value="ECO:0007669"/>
    <property type="project" value="TreeGrafter"/>
</dbReference>
<organism evidence="4 7">
    <name type="scientific">Methanothrix harundinacea</name>
    <dbReference type="NCBI Taxonomy" id="301375"/>
    <lineage>
        <taxon>Archaea</taxon>
        <taxon>Methanobacteriati</taxon>
        <taxon>Methanobacteriota</taxon>
        <taxon>Stenosarchaea group</taxon>
        <taxon>Methanomicrobia</taxon>
        <taxon>Methanotrichales</taxon>
        <taxon>Methanotrichaceae</taxon>
        <taxon>Methanothrix</taxon>
    </lineage>
</organism>
<evidence type="ECO:0000313" key="6">
    <source>
        <dbReference type="Proteomes" id="UP000053961"/>
    </source>
</evidence>
<name>A0A101FV03_9EURY</name>
<evidence type="ECO:0000313" key="5">
    <source>
        <dbReference type="EMBL" id="KUK95790.1"/>
    </source>
</evidence>
<dbReference type="PROSITE" id="PS50893">
    <property type="entry name" value="ABC_TRANSPORTER_2"/>
    <property type="match status" value="2"/>
</dbReference>